<dbReference type="EMBL" id="CP073721">
    <property type="protein sequence ID" value="UWZ34618.1"/>
    <property type="molecule type" value="Genomic_DNA"/>
</dbReference>
<organism evidence="1 2">
    <name type="scientific">Dactylosporangium roseum</name>
    <dbReference type="NCBI Taxonomy" id="47989"/>
    <lineage>
        <taxon>Bacteria</taxon>
        <taxon>Bacillati</taxon>
        <taxon>Actinomycetota</taxon>
        <taxon>Actinomycetes</taxon>
        <taxon>Micromonosporales</taxon>
        <taxon>Micromonosporaceae</taxon>
        <taxon>Dactylosporangium</taxon>
    </lineage>
</organism>
<accession>A0ABY5Z0K9</accession>
<dbReference type="RefSeq" id="WP_260723943.1">
    <property type="nucleotide sequence ID" value="NZ_BAAABS010000018.1"/>
</dbReference>
<sequence>MTEVDIAPGAQAAAEQLRTQTAAHGDAIVRQLANIAGCPVIVGDEEVGRMVAEGIEAARPLADVTGKFANAVEQDGTIGEISVGRLLESDRRSSFTLRT</sequence>
<protein>
    <submittedName>
        <fullName evidence="1">Uncharacterized protein</fullName>
    </submittedName>
</protein>
<dbReference type="Proteomes" id="UP001058271">
    <property type="component" value="Chromosome"/>
</dbReference>
<evidence type="ECO:0000313" key="1">
    <source>
        <dbReference type="EMBL" id="UWZ34618.1"/>
    </source>
</evidence>
<keyword evidence="2" id="KW-1185">Reference proteome</keyword>
<evidence type="ECO:0000313" key="2">
    <source>
        <dbReference type="Proteomes" id="UP001058271"/>
    </source>
</evidence>
<reference evidence="1" key="1">
    <citation type="submission" date="2021-04" db="EMBL/GenBank/DDBJ databases">
        <title>Biosynthetic gene clusters of Dactylosporangioum roseum.</title>
        <authorList>
            <person name="Hartkoorn R.C."/>
            <person name="Beaudoing E."/>
            <person name="Hot D."/>
            <person name="Moureu S."/>
        </authorList>
    </citation>
    <scope>NUCLEOTIDE SEQUENCE</scope>
    <source>
        <strain evidence="1">NRRL B-16295</strain>
    </source>
</reference>
<proteinExistence type="predicted"/>
<gene>
    <name evidence="1" type="ORF">Drose_25775</name>
</gene>
<name>A0ABY5Z0K9_9ACTN</name>